<dbReference type="PROSITE" id="PS50893">
    <property type="entry name" value="ABC_TRANSPORTER_2"/>
    <property type="match status" value="2"/>
</dbReference>
<dbReference type="NCBIfam" id="NF007739">
    <property type="entry name" value="PRK10419.1"/>
    <property type="match status" value="3"/>
</dbReference>
<evidence type="ECO:0000256" key="6">
    <source>
        <dbReference type="ARBA" id="ARBA00022741"/>
    </source>
</evidence>
<dbReference type="InterPro" id="IPR027417">
    <property type="entry name" value="P-loop_NTPase"/>
</dbReference>
<dbReference type="InterPro" id="IPR013563">
    <property type="entry name" value="Oligopep_ABC_C"/>
</dbReference>
<dbReference type="STRING" id="28092.WM40_16225"/>
<dbReference type="PATRIC" id="fig|28092.6.peg.3820"/>
<dbReference type="InterPro" id="IPR050388">
    <property type="entry name" value="ABC_Ni/Peptide_Import"/>
</dbReference>
<evidence type="ECO:0000256" key="9">
    <source>
        <dbReference type="ARBA" id="ARBA00023136"/>
    </source>
</evidence>
<keyword evidence="3" id="KW-0813">Transport</keyword>
<dbReference type="PANTHER" id="PTHR43297">
    <property type="entry name" value="OLIGOPEPTIDE TRANSPORT ATP-BINDING PROTEIN APPD"/>
    <property type="match status" value="1"/>
</dbReference>
<dbReference type="GO" id="GO:0015833">
    <property type="term" value="P:peptide transport"/>
    <property type="evidence" value="ECO:0007669"/>
    <property type="project" value="InterPro"/>
</dbReference>
<dbReference type="NCBIfam" id="NF008453">
    <property type="entry name" value="PRK11308.1"/>
    <property type="match status" value="3"/>
</dbReference>
<dbReference type="Pfam" id="PF08352">
    <property type="entry name" value="oligo_HPY"/>
    <property type="match status" value="2"/>
</dbReference>
<dbReference type="InterPro" id="IPR017871">
    <property type="entry name" value="ABC_transporter-like_CS"/>
</dbReference>
<comment type="caution">
    <text evidence="11">The sequence shown here is derived from an EMBL/GenBank/DDBJ whole genome shotgun (WGS) entry which is preliminary data.</text>
</comment>
<dbReference type="GO" id="GO:0016887">
    <property type="term" value="F:ATP hydrolysis activity"/>
    <property type="evidence" value="ECO:0007669"/>
    <property type="project" value="InterPro"/>
</dbReference>
<dbReference type="SMART" id="SM00382">
    <property type="entry name" value="AAA"/>
    <property type="match status" value="2"/>
</dbReference>
<evidence type="ECO:0000256" key="7">
    <source>
        <dbReference type="ARBA" id="ARBA00022840"/>
    </source>
</evidence>
<dbReference type="InterPro" id="IPR003439">
    <property type="entry name" value="ABC_transporter-like_ATP-bd"/>
</dbReference>
<keyword evidence="6" id="KW-0547">Nucleotide-binding</keyword>
<evidence type="ECO:0000256" key="5">
    <source>
        <dbReference type="ARBA" id="ARBA00022519"/>
    </source>
</evidence>
<name>A0A0F5JYE5_9BURK</name>
<keyword evidence="12" id="KW-1185">Reference proteome</keyword>
<accession>A0A0F5JYE5</accession>
<dbReference type="Gene3D" id="3.40.50.300">
    <property type="entry name" value="P-loop containing nucleotide triphosphate hydrolases"/>
    <property type="match status" value="2"/>
</dbReference>
<protein>
    <submittedName>
        <fullName evidence="11">Microcin ABC transporter ATP-binding protein</fullName>
    </submittedName>
</protein>
<proteinExistence type="inferred from homology"/>
<keyword evidence="7 11" id="KW-0067">ATP-binding</keyword>
<keyword evidence="9" id="KW-0472">Membrane</keyword>
<dbReference type="Pfam" id="PF00005">
    <property type="entry name" value="ABC_tran"/>
    <property type="match status" value="2"/>
</dbReference>
<dbReference type="CDD" id="cd03257">
    <property type="entry name" value="ABC_NikE_OppD_transporters"/>
    <property type="match status" value="2"/>
</dbReference>
<evidence type="ECO:0000313" key="12">
    <source>
        <dbReference type="Proteomes" id="UP000033618"/>
    </source>
</evidence>
<dbReference type="SUPFAM" id="SSF52540">
    <property type="entry name" value="P-loop containing nucleoside triphosphate hydrolases"/>
    <property type="match status" value="2"/>
</dbReference>
<evidence type="ECO:0000256" key="3">
    <source>
        <dbReference type="ARBA" id="ARBA00022448"/>
    </source>
</evidence>
<evidence type="ECO:0000256" key="4">
    <source>
        <dbReference type="ARBA" id="ARBA00022475"/>
    </source>
</evidence>
<reference evidence="11 12" key="1">
    <citation type="submission" date="2015-03" db="EMBL/GenBank/DDBJ databases">
        <title>Draft Genome Sequence of Burkholderia andropogonis type strain ICMP2807, isolated from Sorghum bicolor.</title>
        <authorList>
            <person name="Lopes-Santos L."/>
            <person name="Castro D.B."/>
            <person name="Ottoboni L.M."/>
            <person name="Park D."/>
            <person name="Weirc B.S."/>
            <person name="Destefano S.A."/>
        </authorList>
    </citation>
    <scope>NUCLEOTIDE SEQUENCE [LARGE SCALE GENOMIC DNA]</scope>
    <source>
        <strain evidence="11 12">ICMP2807</strain>
    </source>
</reference>
<keyword evidence="5" id="KW-0997">Cell inner membrane</keyword>
<organism evidence="11 12">
    <name type="scientific">Robbsia andropogonis</name>
    <dbReference type="NCBI Taxonomy" id="28092"/>
    <lineage>
        <taxon>Bacteria</taxon>
        <taxon>Pseudomonadati</taxon>
        <taxon>Pseudomonadota</taxon>
        <taxon>Betaproteobacteria</taxon>
        <taxon>Burkholderiales</taxon>
        <taxon>Burkholderiaceae</taxon>
        <taxon>Robbsia</taxon>
    </lineage>
</organism>
<feature type="domain" description="ABC transporter" evidence="10">
    <location>
        <begin position="306"/>
        <end position="564"/>
    </location>
</feature>
<evidence type="ECO:0000259" key="10">
    <source>
        <dbReference type="PROSITE" id="PS50893"/>
    </source>
</evidence>
<comment type="similarity">
    <text evidence="2">Belongs to the ABC transporter superfamily.</text>
</comment>
<dbReference type="EMBL" id="LAQU01000017">
    <property type="protein sequence ID" value="KKB62634.1"/>
    <property type="molecule type" value="Genomic_DNA"/>
</dbReference>
<dbReference type="InterPro" id="IPR003593">
    <property type="entry name" value="AAA+_ATPase"/>
</dbReference>
<evidence type="ECO:0000256" key="8">
    <source>
        <dbReference type="ARBA" id="ARBA00022967"/>
    </source>
</evidence>
<evidence type="ECO:0000256" key="1">
    <source>
        <dbReference type="ARBA" id="ARBA00004417"/>
    </source>
</evidence>
<keyword evidence="8" id="KW-1278">Translocase</keyword>
<comment type="subcellular location">
    <subcellularLocation>
        <location evidence="1">Cell inner membrane</location>
        <topology evidence="1">Peripheral membrane protein</topology>
    </subcellularLocation>
</comment>
<dbReference type="GO" id="GO:0005524">
    <property type="term" value="F:ATP binding"/>
    <property type="evidence" value="ECO:0007669"/>
    <property type="project" value="UniProtKB-KW"/>
</dbReference>
<gene>
    <name evidence="11" type="ORF">WM40_16225</name>
</gene>
<evidence type="ECO:0000256" key="2">
    <source>
        <dbReference type="ARBA" id="ARBA00005417"/>
    </source>
</evidence>
<sequence length="585" mass="63547">MSMPPDARANMSSLAPRPDPLLSVRDLRVAFGDGATAAVDGISFDIMEGERFALVGESGSGKSVTALAILRLLRDARIDGEIDFAGRDLAGLSERAMRGVRGADVAMVFQEPMTALNALFTVGDQIGETLRLHEHCDGPEAMRRTVALLARCGIADPTRKAGHYPHQLSGGERQRAVIAMALACRPRLLIADEPTTALDMTLRTQIIDLLLDLQREAAGAAVEDGLPPSGLPASRRPMAVLLITHDLPLVRRFAQRVAVMSQGHIVEQGPVDRVFNAPSHAYTRRLLDSAPRRLVQSIPEEAATILRGDALSVAFLESRRLPVWLGGRRALAHRVVRDVSLTVREGETLGIVGESGSGKSTLAMALLGLQRLSSGQVWFDGAPFSGPQSPRGAAARAVRAQFQVVFQDPYSALSPRQTVAQIIEEGLALHLPQWDAAKRRARAMEALREVGMDASALHRYPHAFSGGQRQRIAIARALVLAPRLLVLDEPTSALDVSVQRQVLDLLAALQRRHRIAYLFISHDLDVIAAMSHRIAVMRQGEIVEVGDAEALLRTPSHPYARQLLLGVRSPEVTRKEALFESDTRS</sequence>
<dbReference type="RefSeq" id="WP_024901262.1">
    <property type="nucleotide sequence ID" value="NZ_CADFGU010000002.1"/>
</dbReference>
<dbReference type="PROSITE" id="PS00211">
    <property type="entry name" value="ABC_TRANSPORTER_1"/>
    <property type="match status" value="2"/>
</dbReference>
<dbReference type="Proteomes" id="UP000033618">
    <property type="component" value="Unassembled WGS sequence"/>
</dbReference>
<dbReference type="AlphaFoldDB" id="A0A0F5JYE5"/>
<feature type="domain" description="ABC transporter" evidence="10">
    <location>
        <begin position="22"/>
        <end position="287"/>
    </location>
</feature>
<dbReference type="PANTHER" id="PTHR43297:SF14">
    <property type="entry name" value="ATPASE AAA-TYPE CORE DOMAIN-CONTAINING PROTEIN"/>
    <property type="match status" value="1"/>
</dbReference>
<evidence type="ECO:0000313" key="11">
    <source>
        <dbReference type="EMBL" id="KKB62634.1"/>
    </source>
</evidence>
<dbReference type="GO" id="GO:0005886">
    <property type="term" value="C:plasma membrane"/>
    <property type="evidence" value="ECO:0007669"/>
    <property type="project" value="UniProtKB-SubCell"/>
</dbReference>
<keyword evidence="4" id="KW-1003">Cell membrane</keyword>